<dbReference type="AlphaFoldDB" id="A0A4D6MIL5"/>
<proteinExistence type="predicted"/>
<reference evidence="1 2" key="1">
    <citation type="submission" date="2019-04" db="EMBL/GenBank/DDBJ databases">
        <title>An improved genome assembly and genetic linkage map for asparagus bean, Vigna unguiculata ssp. sesquipedialis.</title>
        <authorList>
            <person name="Xia Q."/>
            <person name="Zhang R."/>
            <person name="Dong Y."/>
        </authorList>
    </citation>
    <scope>NUCLEOTIDE SEQUENCE [LARGE SCALE GENOMIC DNA]</scope>
    <source>
        <tissue evidence="1">Leaf</tissue>
    </source>
</reference>
<accession>A0A4D6MIL5</accession>
<evidence type="ECO:0000313" key="1">
    <source>
        <dbReference type="EMBL" id="QCE00848.1"/>
    </source>
</evidence>
<evidence type="ECO:0000313" key="2">
    <source>
        <dbReference type="Proteomes" id="UP000501690"/>
    </source>
</evidence>
<dbReference type="EMBL" id="CP039351">
    <property type="protein sequence ID" value="QCE00848.1"/>
    <property type="molecule type" value="Genomic_DNA"/>
</dbReference>
<dbReference type="Proteomes" id="UP000501690">
    <property type="component" value="Linkage Group LG7"/>
</dbReference>
<organism evidence="1 2">
    <name type="scientific">Vigna unguiculata</name>
    <name type="common">Cowpea</name>
    <dbReference type="NCBI Taxonomy" id="3917"/>
    <lineage>
        <taxon>Eukaryota</taxon>
        <taxon>Viridiplantae</taxon>
        <taxon>Streptophyta</taxon>
        <taxon>Embryophyta</taxon>
        <taxon>Tracheophyta</taxon>
        <taxon>Spermatophyta</taxon>
        <taxon>Magnoliopsida</taxon>
        <taxon>eudicotyledons</taxon>
        <taxon>Gunneridae</taxon>
        <taxon>Pentapetalae</taxon>
        <taxon>rosids</taxon>
        <taxon>fabids</taxon>
        <taxon>Fabales</taxon>
        <taxon>Fabaceae</taxon>
        <taxon>Papilionoideae</taxon>
        <taxon>50 kb inversion clade</taxon>
        <taxon>NPAAA clade</taxon>
        <taxon>indigoferoid/millettioid clade</taxon>
        <taxon>Phaseoleae</taxon>
        <taxon>Vigna</taxon>
    </lineage>
</organism>
<protein>
    <submittedName>
        <fullName evidence="1">Uncharacterized protein</fullName>
    </submittedName>
</protein>
<keyword evidence="2" id="KW-1185">Reference proteome</keyword>
<name>A0A4D6MIL5_VIGUN</name>
<gene>
    <name evidence="1" type="ORF">DEO72_LG7g2139</name>
</gene>
<sequence>MVFFEHSGSEHCGGCNYFSWFNDVGIEERGCGSTVKIEERGCGSIKNEEKGGGSVKIEERGGGIVKNEARDGGIVNSQQMGRSCLMVEELVADRNKIFDLEKCIKSFEKRIKVLTRVVCVVCVLNIVNVVDQKLEDEL</sequence>